<evidence type="ECO:0000313" key="17">
    <source>
        <dbReference type="EMBL" id="KAE8735896.1"/>
    </source>
</evidence>
<keyword evidence="10 14" id="KW-0067">ATP-binding</keyword>
<dbReference type="EC" id="2.7.11.1" evidence="15"/>
<evidence type="ECO:0000256" key="15">
    <source>
        <dbReference type="RuleBase" id="RU369118"/>
    </source>
</evidence>
<evidence type="ECO:0000256" key="14">
    <source>
        <dbReference type="PROSITE-ProRule" id="PRU10141"/>
    </source>
</evidence>
<dbReference type="Pfam" id="PF02135">
    <property type="entry name" value="zf-TAZ"/>
    <property type="match status" value="1"/>
</dbReference>
<dbReference type="CDD" id="cd14132">
    <property type="entry name" value="STKc_CK2_alpha"/>
    <property type="match status" value="1"/>
</dbReference>
<evidence type="ECO:0000256" key="3">
    <source>
        <dbReference type="ARBA" id="ARBA00022679"/>
    </source>
</evidence>
<dbReference type="Pfam" id="PF00069">
    <property type="entry name" value="Pkinase"/>
    <property type="match status" value="1"/>
</dbReference>
<evidence type="ECO:0000256" key="9">
    <source>
        <dbReference type="ARBA" id="ARBA00022833"/>
    </source>
</evidence>
<dbReference type="InterPro" id="IPR000719">
    <property type="entry name" value="Prot_kinase_dom"/>
</dbReference>
<evidence type="ECO:0000256" key="1">
    <source>
        <dbReference type="ARBA" id="ARBA00004906"/>
    </source>
</evidence>
<dbReference type="PANTHER" id="PTHR24054:SF0">
    <property type="entry name" value="CASEIN KINASE II SUBUNIT ALPHA"/>
    <property type="match status" value="1"/>
</dbReference>
<keyword evidence="2 15" id="KW-0723">Serine/threonine-protein kinase</keyword>
<dbReference type="GO" id="GO:0005956">
    <property type="term" value="C:protein kinase CK2 complex"/>
    <property type="evidence" value="ECO:0007669"/>
    <property type="project" value="TreeGrafter"/>
</dbReference>
<dbReference type="PROSITE" id="PS00108">
    <property type="entry name" value="PROTEIN_KINASE_ST"/>
    <property type="match status" value="1"/>
</dbReference>
<dbReference type="EMBL" id="VEPZ02000031">
    <property type="protein sequence ID" value="KAE8735896.1"/>
    <property type="molecule type" value="Genomic_DNA"/>
</dbReference>
<keyword evidence="9" id="KW-0862">Zinc</keyword>
<dbReference type="SUPFAM" id="SSF56112">
    <property type="entry name" value="Protein kinase-like (PK-like)"/>
    <property type="match status" value="1"/>
</dbReference>
<dbReference type="InterPro" id="IPR017441">
    <property type="entry name" value="Protein_kinase_ATP_BS"/>
</dbReference>
<dbReference type="InterPro" id="IPR011009">
    <property type="entry name" value="Kinase-like_dom_sf"/>
</dbReference>
<organism evidence="17 18">
    <name type="scientific">Hibiscus syriacus</name>
    <name type="common">Rose of Sharon</name>
    <dbReference type="NCBI Taxonomy" id="106335"/>
    <lineage>
        <taxon>Eukaryota</taxon>
        <taxon>Viridiplantae</taxon>
        <taxon>Streptophyta</taxon>
        <taxon>Embryophyta</taxon>
        <taxon>Tracheophyta</taxon>
        <taxon>Spermatophyta</taxon>
        <taxon>Magnoliopsida</taxon>
        <taxon>eudicotyledons</taxon>
        <taxon>Gunneridae</taxon>
        <taxon>Pentapetalae</taxon>
        <taxon>rosids</taxon>
        <taxon>malvids</taxon>
        <taxon>Malvales</taxon>
        <taxon>Malvaceae</taxon>
        <taxon>Malvoideae</taxon>
        <taxon>Hibiscus</taxon>
    </lineage>
</organism>
<dbReference type="GO" id="GO:0009751">
    <property type="term" value="P:response to salicylic acid"/>
    <property type="evidence" value="ECO:0007669"/>
    <property type="project" value="UniProtKB-ARBA"/>
</dbReference>
<dbReference type="GO" id="GO:0008270">
    <property type="term" value="F:zinc ion binding"/>
    <property type="evidence" value="ECO:0007669"/>
    <property type="project" value="UniProtKB-KW"/>
</dbReference>
<keyword evidence="6" id="KW-0863">Zinc-finger</keyword>
<keyword evidence="3 15" id="KW-0808">Transferase</keyword>
<dbReference type="InterPro" id="IPR045216">
    <property type="entry name" value="CK2_alpha"/>
</dbReference>
<comment type="pathway">
    <text evidence="1">Protein modification; protein ubiquitination.</text>
</comment>
<feature type="binding site" evidence="14">
    <location>
        <position position="447"/>
    </location>
    <ligand>
        <name>ATP</name>
        <dbReference type="ChEBI" id="CHEBI:30616"/>
    </ligand>
</feature>
<dbReference type="SMART" id="SM00220">
    <property type="entry name" value="S_TKc"/>
    <property type="match status" value="1"/>
</dbReference>
<dbReference type="GO" id="GO:0005524">
    <property type="term" value="F:ATP binding"/>
    <property type="evidence" value="ECO:0007669"/>
    <property type="project" value="UniProtKB-UniRule"/>
</dbReference>
<accession>A0A6A3D337</accession>
<comment type="function">
    <text evidence="15">Casein kinases are operationally defined by their preferential utilization of acidic proteins as substrates.</text>
</comment>
<evidence type="ECO:0000256" key="13">
    <source>
        <dbReference type="ARBA" id="ARBA00061236"/>
    </source>
</evidence>
<dbReference type="Gene3D" id="3.30.200.20">
    <property type="entry name" value="Phosphorylase Kinase, domain 1"/>
    <property type="match status" value="1"/>
</dbReference>
<dbReference type="Gene3D" id="1.25.40.420">
    <property type="match status" value="1"/>
</dbReference>
<evidence type="ECO:0000256" key="12">
    <source>
        <dbReference type="ARBA" id="ARBA00048679"/>
    </source>
</evidence>
<dbReference type="SMART" id="SM00551">
    <property type="entry name" value="ZnF_TAZ"/>
    <property type="match status" value="1"/>
</dbReference>
<dbReference type="InterPro" id="IPR000197">
    <property type="entry name" value="Znf_TAZ"/>
</dbReference>
<dbReference type="InterPro" id="IPR008271">
    <property type="entry name" value="Ser/Thr_kinase_AS"/>
</dbReference>
<evidence type="ECO:0000256" key="11">
    <source>
        <dbReference type="ARBA" id="ARBA00047899"/>
    </source>
</evidence>
<comment type="catalytic activity">
    <reaction evidence="11 15">
        <text>L-threonyl-[protein] + ATP = O-phospho-L-threonyl-[protein] + ADP + H(+)</text>
        <dbReference type="Rhea" id="RHEA:46608"/>
        <dbReference type="Rhea" id="RHEA-COMP:11060"/>
        <dbReference type="Rhea" id="RHEA-COMP:11605"/>
        <dbReference type="ChEBI" id="CHEBI:15378"/>
        <dbReference type="ChEBI" id="CHEBI:30013"/>
        <dbReference type="ChEBI" id="CHEBI:30616"/>
        <dbReference type="ChEBI" id="CHEBI:61977"/>
        <dbReference type="ChEBI" id="CHEBI:456216"/>
        <dbReference type="EC" id="2.7.11.1"/>
    </reaction>
</comment>
<dbReference type="GO" id="GO:0106310">
    <property type="term" value="F:protein serine kinase activity"/>
    <property type="evidence" value="ECO:0007669"/>
    <property type="project" value="UniProtKB-UniRule"/>
</dbReference>
<name>A0A6A3D337_HIBSY</name>
<dbReference type="GO" id="GO:0005516">
    <property type="term" value="F:calmodulin binding"/>
    <property type="evidence" value="ECO:0007669"/>
    <property type="project" value="UniProtKB-ARBA"/>
</dbReference>
<keyword evidence="18" id="KW-1185">Reference proteome</keyword>
<dbReference type="AlphaFoldDB" id="A0A6A3D337"/>
<proteinExistence type="inferred from homology"/>
<dbReference type="Gene3D" id="1.20.1020.10">
    <property type="entry name" value="TAZ domain"/>
    <property type="match status" value="1"/>
</dbReference>
<dbReference type="PANTHER" id="PTHR24054">
    <property type="entry name" value="CASEIN KINASE II SUBUNIT ALPHA"/>
    <property type="match status" value="1"/>
</dbReference>
<dbReference type="GO" id="GO:0006355">
    <property type="term" value="P:regulation of DNA-templated transcription"/>
    <property type="evidence" value="ECO:0007669"/>
    <property type="project" value="UniProtKB-ARBA"/>
</dbReference>
<dbReference type="SUPFAM" id="SSF57933">
    <property type="entry name" value="TAZ domain"/>
    <property type="match status" value="1"/>
</dbReference>
<evidence type="ECO:0000259" key="16">
    <source>
        <dbReference type="PROSITE" id="PS50011"/>
    </source>
</evidence>
<dbReference type="FunFam" id="1.10.510.10:FF:000059">
    <property type="entry name" value="Casein kinase II subunit alpha"/>
    <property type="match status" value="1"/>
</dbReference>
<comment type="similarity">
    <text evidence="13 15">Belongs to the protein kinase superfamily. Ser/Thr protein kinase family. CK2 subfamily.</text>
</comment>
<dbReference type="Proteomes" id="UP000436088">
    <property type="component" value="Unassembled WGS sequence"/>
</dbReference>
<comment type="catalytic activity">
    <reaction evidence="12 15">
        <text>L-seryl-[protein] + ATP = O-phospho-L-seryl-[protein] + ADP + H(+)</text>
        <dbReference type="Rhea" id="RHEA:17989"/>
        <dbReference type="Rhea" id="RHEA-COMP:9863"/>
        <dbReference type="Rhea" id="RHEA-COMP:11604"/>
        <dbReference type="ChEBI" id="CHEBI:15378"/>
        <dbReference type="ChEBI" id="CHEBI:29999"/>
        <dbReference type="ChEBI" id="CHEBI:30616"/>
        <dbReference type="ChEBI" id="CHEBI:83421"/>
        <dbReference type="ChEBI" id="CHEBI:456216"/>
        <dbReference type="EC" id="2.7.11.1"/>
    </reaction>
</comment>
<dbReference type="InterPro" id="IPR035898">
    <property type="entry name" value="TAZ_dom_sf"/>
</dbReference>
<evidence type="ECO:0000256" key="4">
    <source>
        <dbReference type="ARBA" id="ARBA00022723"/>
    </source>
</evidence>
<dbReference type="GO" id="GO:0005829">
    <property type="term" value="C:cytosol"/>
    <property type="evidence" value="ECO:0007669"/>
    <property type="project" value="TreeGrafter"/>
</dbReference>
<feature type="domain" description="Protein kinase" evidence="16">
    <location>
        <begin position="418"/>
        <end position="703"/>
    </location>
</feature>
<keyword evidence="5 14" id="KW-0547">Nucleotide-binding</keyword>
<dbReference type="Gene3D" id="1.10.510.10">
    <property type="entry name" value="Transferase(Phosphotransferase) domain 1"/>
    <property type="match status" value="1"/>
</dbReference>
<dbReference type="GO" id="GO:0009725">
    <property type="term" value="P:response to hormone"/>
    <property type="evidence" value="ECO:0007669"/>
    <property type="project" value="UniProtKB-ARBA"/>
</dbReference>
<dbReference type="GO" id="GO:0042542">
    <property type="term" value="P:response to hydrogen peroxide"/>
    <property type="evidence" value="ECO:0007669"/>
    <property type="project" value="UniProtKB-ARBA"/>
</dbReference>
<evidence type="ECO:0000256" key="8">
    <source>
        <dbReference type="ARBA" id="ARBA00022786"/>
    </source>
</evidence>
<reference evidence="17" key="1">
    <citation type="submission" date="2019-09" db="EMBL/GenBank/DDBJ databases">
        <title>Draft genome information of white flower Hibiscus syriacus.</title>
        <authorList>
            <person name="Kim Y.-M."/>
        </authorList>
    </citation>
    <scope>NUCLEOTIDE SEQUENCE [LARGE SCALE GENOMIC DNA]</scope>
    <source>
        <strain evidence="17">YM2019G1</strain>
    </source>
</reference>
<dbReference type="GO" id="GO:0051726">
    <property type="term" value="P:regulation of cell cycle"/>
    <property type="evidence" value="ECO:0007669"/>
    <property type="project" value="TreeGrafter"/>
</dbReference>
<gene>
    <name evidence="17" type="ORF">F3Y22_tig00000329pilonHSYRG00401</name>
</gene>
<dbReference type="PROSITE" id="PS50011">
    <property type="entry name" value="PROTEIN_KINASE_DOM"/>
    <property type="match status" value="1"/>
</dbReference>
<evidence type="ECO:0000313" key="18">
    <source>
        <dbReference type="Proteomes" id="UP000436088"/>
    </source>
</evidence>
<dbReference type="FunFam" id="3.30.200.20:FF:000088">
    <property type="entry name" value="Casein kinase II subunit alpha"/>
    <property type="match status" value="1"/>
</dbReference>
<comment type="caution">
    <text evidence="17">The sequence shown here is derived from an EMBL/GenBank/DDBJ whole genome shotgun (WGS) entry which is preliminary data.</text>
</comment>
<dbReference type="FunFam" id="1.25.40.420:FF:000012">
    <property type="entry name" value="BTB/POZ and TAZ domain-containing protein 2"/>
    <property type="match status" value="1"/>
</dbReference>
<keyword evidence="4" id="KW-0479">Metal-binding</keyword>
<dbReference type="GO" id="GO:0005634">
    <property type="term" value="C:nucleus"/>
    <property type="evidence" value="ECO:0007669"/>
    <property type="project" value="TreeGrafter"/>
</dbReference>
<dbReference type="PROSITE" id="PS00107">
    <property type="entry name" value="PROTEIN_KINASE_ATP"/>
    <property type="match status" value="1"/>
</dbReference>
<evidence type="ECO:0000256" key="7">
    <source>
        <dbReference type="ARBA" id="ARBA00022777"/>
    </source>
</evidence>
<sequence length="716" mass="83029">MVFHEMQFRFSFDSCTLPGNYNVKFSGKMKWKVKFSLVSVSLSGCIRQSCHHELIVEFCSVVMTYEKEEMKEFVLPLLVLSHAYVVPQLKRVCEQQLEHGLLTIDNVVDVFQLSLLCDAPRLSLITHGKIRSNLKTVSATEGWEAMKESHPTLEKELVESMNDGENMHKDHKTGKSNEQQICIQLCEAMEALVHIFRDGCRTIGPRDKDLKDDRTTCKYGACSKGLEFLVRHFSSCKLRVPGGCVHCKRMWQLLELHSRLCADSSPFVQEISHNQEDSERVSFFLGCLPMKIHHRRHQSSPLSPLLSSPLLSSPLISSSRLPTLSLLSLHILRRIISETSYFPFFLHHHHHHQQQHKRKPSVNGAKEAEILAQKIGKSNRRPGAPSKSRVYSDVNIIRPREYWDYELLTVQWGEQDDYEVVRKVGRGKYSEVFEGIHITDNEKCVIKILKPVKKKKIKREIKILQNLCGGPNIVKLLDIVRDQQSKTPSLVFEYVNNTDFKVLYQTLSDYDIRYYIYELLKALDYCHSQGIMHRDVKPHNVMIDHEQRKLRLIDWGLAEFYHPGTEYNVRVASRYFKGPELLVDLQDYDYSLDLWSLGCMFAGMIFRKEPFFYGHDNYDQLAKIAKVLGTDELNAYLNKYRIELDPHLAALVGRHSRKPWTKFINAENQHLALPEAIDFLDKLLRYDHQERPTAKEAMAHPYFNPVRNAESSRTCP</sequence>
<evidence type="ECO:0000256" key="6">
    <source>
        <dbReference type="ARBA" id="ARBA00022771"/>
    </source>
</evidence>
<evidence type="ECO:0000256" key="10">
    <source>
        <dbReference type="ARBA" id="ARBA00022840"/>
    </source>
</evidence>
<evidence type="ECO:0000256" key="2">
    <source>
        <dbReference type="ARBA" id="ARBA00022527"/>
    </source>
</evidence>
<protein>
    <recommendedName>
        <fullName evidence="15">Casein kinase II subunit alpha</fullName>
        <shortName evidence="15">CK II alpha</shortName>
        <ecNumber evidence="15">2.7.11.1</ecNumber>
    </recommendedName>
</protein>
<keyword evidence="7 15" id="KW-0418">Kinase</keyword>
<dbReference type="GO" id="GO:0004674">
    <property type="term" value="F:protein serine/threonine kinase activity"/>
    <property type="evidence" value="ECO:0007669"/>
    <property type="project" value="UniProtKB-UniRule"/>
</dbReference>
<evidence type="ECO:0000256" key="5">
    <source>
        <dbReference type="ARBA" id="ARBA00022741"/>
    </source>
</evidence>
<keyword evidence="8" id="KW-0833">Ubl conjugation pathway</keyword>